<dbReference type="Proteomes" id="UP000616499">
    <property type="component" value="Unassembled WGS sequence"/>
</dbReference>
<evidence type="ECO:0000313" key="3">
    <source>
        <dbReference type="EMBL" id="GGM33058.1"/>
    </source>
</evidence>
<accession>A0ABQ2H664</accession>
<gene>
    <name evidence="3" type="ORF">GCM10009425_49420</name>
</gene>
<dbReference type="InterPro" id="IPR007684">
    <property type="entry name" value="Znf_Ogr/Delta"/>
</dbReference>
<comment type="caution">
    <text evidence="3">The sequence shown here is derived from an EMBL/GenBank/DDBJ whole genome shotgun (WGS) entry which is preliminary data.</text>
</comment>
<name>A0ABQ2H664_9PSED</name>
<feature type="domain" description="Zinc finger Ogr/Delta-type" evidence="2">
    <location>
        <begin position="7"/>
        <end position="52"/>
    </location>
</feature>
<organism evidence="3 4">
    <name type="scientific">Pseudomonas asuensis</name>
    <dbReference type="NCBI Taxonomy" id="1825787"/>
    <lineage>
        <taxon>Bacteria</taxon>
        <taxon>Pseudomonadati</taxon>
        <taxon>Pseudomonadota</taxon>
        <taxon>Gammaproteobacteria</taxon>
        <taxon>Pseudomonadales</taxon>
        <taxon>Pseudomonadaceae</taxon>
        <taxon>Pseudomonas</taxon>
    </lineage>
</organism>
<dbReference type="Pfam" id="PF04606">
    <property type="entry name" value="Ogr_Delta"/>
    <property type="match status" value="1"/>
</dbReference>
<evidence type="ECO:0000259" key="2">
    <source>
        <dbReference type="Pfam" id="PF04606"/>
    </source>
</evidence>
<reference evidence="4" key="1">
    <citation type="journal article" date="2019" name="Int. J. Syst. Evol. Microbiol.">
        <title>The Global Catalogue of Microorganisms (GCM) 10K type strain sequencing project: providing services to taxonomists for standard genome sequencing and annotation.</title>
        <authorList>
            <consortium name="The Broad Institute Genomics Platform"/>
            <consortium name="The Broad Institute Genome Sequencing Center for Infectious Disease"/>
            <person name="Wu L."/>
            <person name="Ma J."/>
        </authorList>
    </citation>
    <scope>NUCLEOTIDE SEQUENCE [LARGE SCALE GENOMIC DNA]</scope>
    <source>
        <strain evidence="4">JCM 13501</strain>
    </source>
</reference>
<protein>
    <recommendedName>
        <fullName evidence="2">Zinc finger Ogr/Delta-type domain-containing protein</fullName>
    </recommendedName>
</protein>
<proteinExistence type="predicted"/>
<feature type="region of interest" description="Disordered" evidence="1">
    <location>
        <begin position="73"/>
        <end position="98"/>
    </location>
</feature>
<sequence length="98" mass="10977">MEATAMKCPSCREKLRMRTTEEEAPCFKNVWYECTNFDCGATFKGHQTIVHQIRPSALENPYHVVPMAPTVTGKLKPKIPQGSTKPASLDKSGLEQRP</sequence>
<evidence type="ECO:0000256" key="1">
    <source>
        <dbReference type="SAM" id="MobiDB-lite"/>
    </source>
</evidence>
<evidence type="ECO:0000313" key="4">
    <source>
        <dbReference type="Proteomes" id="UP000616499"/>
    </source>
</evidence>
<dbReference type="EMBL" id="BMNW01000068">
    <property type="protein sequence ID" value="GGM33058.1"/>
    <property type="molecule type" value="Genomic_DNA"/>
</dbReference>
<keyword evidence="4" id="KW-1185">Reference proteome</keyword>